<reference evidence="2" key="1">
    <citation type="journal article" date="2019" name="Int. J. Syst. Evol. Microbiol.">
        <title>The Global Catalogue of Microorganisms (GCM) 10K type strain sequencing project: providing services to taxonomists for standard genome sequencing and annotation.</title>
        <authorList>
            <consortium name="The Broad Institute Genomics Platform"/>
            <consortium name="The Broad Institute Genome Sequencing Center for Infectious Disease"/>
            <person name="Wu L."/>
            <person name="Ma J."/>
        </authorList>
    </citation>
    <scope>NUCLEOTIDE SEQUENCE [LARGE SCALE GENOMIC DNA]</scope>
    <source>
        <strain evidence="2">KCTC 22671</strain>
    </source>
</reference>
<sequence length="146" mass="16894">MKKILLLVTCQLFIMCSTTNIQVRDDFKSVSDTEKAKILKDLNATASNKSVLILTQGFKGEQILAFQNNKKTYADYPISNLKTKYADSFSFQNTTTLTLKDNFTNEEIKIEPKNATKYKFIYVMKKYENEKAKYLLTYSNTLRPLK</sequence>
<evidence type="ECO:0000313" key="2">
    <source>
        <dbReference type="Proteomes" id="UP001597534"/>
    </source>
</evidence>
<dbReference type="EMBL" id="JBHUPC010000013">
    <property type="protein sequence ID" value="MFD2891968.1"/>
    <property type="molecule type" value="Genomic_DNA"/>
</dbReference>
<comment type="caution">
    <text evidence="1">The sequence shown here is derived from an EMBL/GenBank/DDBJ whole genome shotgun (WGS) entry which is preliminary data.</text>
</comment>
<evidence type="ECO:0000313" key="1">
    <source>
        <dbReference type="EMBL" id="MFD2891968.1"/>
    </source>
</evidence>
<proteinExistence type="predicted"/>
<dbReference type="RefSeq" id="WP_379811586.1">
    <property type="nucleotide sequence ID" value="NZ_JBHUPC010000013.1"/>
</dbReference>
<accession>A0ABW5YLV4</accession>
<organism evidence="1 2">
    <name type="scientific">Flavobacterium chuncheonense</name>
    <dbReference type="NCBI Taxonomy" id="2026653"/>
    <lineage>
        <taxon>Bacteria</taxon>
        <taxon>Pseudomonadati</taxon>
        <taxon>Bacteroidota</taxon>
        <taxon>Flavobacteriia</taxon>
        <taxon>Flavobacteriales</taxon>
        <taxon>Flavobacteriaceae</taxon>
        <taxon>Flavobacterium</taxon>
    </lineage>
</organism>
<evidence type="ECO:0008006" key="3">
    <source>
        <dbReference type="Google" id="ProtNLM"/>
    </source>
</evidence>
<dbReference type="Proteomes" id="UP001597534">
    <property type="component" value="Unassembled WGS sequence"/>
</dbReference>
<keyword evidence="2" id="KW-1185">Reference proteome</keyword>
<name>A0ABW5YLV4_9FLAO</name>
<gene>
    <name evidence="1" type="ORF">ACFS5J_08095</name>
</gene>
<protein>
    <recommendedName>
        <fullName evidence="3">Lipoprotein</fullName>
    </recommendedName>
</protein>